<evidence type="ECO:0000313" key="1">
    <source>
        <dbReference type="EMBL" id="KAJ9088427.1"/>
    </source>
</evidence>
<proteinExistence type="predicted"/>
<comment type="caution">
    <text evidence="1">The sequence shown here is derived from an EMBL/GenBank/DDBJ whole genome shotgun (WGS) entry which is preliminary data.</text>
</comment>
<accession>A0ACC2UPZ3</accession>
<sequence length="83" mass="8880">MDMEPPVTPKPMPASAAKLPLDHTNKLFGIHQSFGGPCPSSPQPASSQTLASRPVRVGSLAHPYVMDVHHNPVEGPLDHWPLA</sequence>
<name>A0ACC2UPZ3_9FUNG</name>
<protein>
    <submittedName>
        <fullName evidence="1">Uncharacterized protein</fullName>
    </submittedName>
</protein>
<dbReference type="Proteomes" id="UP001165960">
    <property type="component" value="Unassembled WGS sequence"/>
</dbReference>
<reference evidence="1" key="1">
    <citation type="submission" date="2022-04" db="EMBL/GenBank/DDBJ databases">
        <title>Genome of the entomopathogenic fungus Entomophthora muscae.</title>
        <authorList>
            <person name="Elya C."/>
            <person name="Lovett B.R."/>
            <person name="Lee E."/>
            <person name="Macias A.M."/>
            <person name="Hajek A.E."/>
            <person name="De Bivort B.L."/>
            <person name="Kasson M.T."/>
            <person name="De Fine Licht H.H."/>
            <person name="Stajich J.E."/>
        </authorList>
    </citation>
    <scope>NUCLEOTIDE SEQUENCE</scope>
    <source>
        <strain evidence="1">Berkeley</strain>
    </source>
</reference>
<dbReference type="EMBL" id="QTSX02000120">
    <property type="protein sequence ID" value="KAJ9088427.1"/>
    <property type="molecule type" value="Genomic_DNA"/>
</dbReference>
<keyword evidence="2" id="KW-1185">Reference proteome</keyword>
<organism evidence="1 2">
    <name type="scientific">Entomophthora muscae</name>
    <dbReference type="NCBI Taxonomy" id="34485"/>
    <lineage>
        <taxon>Eukaryota</taxon>
        <taxon>Fungi</taxon>
        <taxon>Fungi incertae sedis</taxon>
        <taxon>Zoopagomycota</taxon>
        <taxon>Entomophthoromycotina</taxon>
        <taxon>Entomophthoromycetes</taxon>
        <taxon>Entomophthorales</taxon>
        <taxon>Entomophthoraceae</taxon>
        <taxon>Entomophthora</taxon>
    </lineage>
</organism>
<evidence type="ECO:0000313" key="2">
    <source>
        <dbReference type="Proteomes" id="UP001165960"/>
    </source>
</evidence>
<gene>
    <name evidence="1" type="ORF">DSO57_1023235</name>
</gene>